<dbReference type="PATRIC" id="fig|1341157.4.peg.3246"/>
<organism evidence="4 5">
    <name type="scientific">Ruminococcus flavefaciens 007c</name>
    <dbReference type="NCBI Taxonomy" id="1341157"/>
    <lineage>
        <taxon>Bacteria</taxon>
        <taxon>Bacillati</taxon>
        <taxon>Bacillota</taxon>
        <taxon>Clostridia</taxon>
        <taxon>Eubacteriales</taxon>
        <taxon>Oscillospiraceae</taxon>
        <taxon>Ruminococcus</taxon>
    </lineage>
</organism>
<dbReference type="Proteomes" id="UP000019365">
    <property type="component" value="Unassembled WGS sequence"/>
</dbReference>
<dbReference type="InterPro" id="IPR018337">
    <property type="entry name" value="Cell_wall/Cho-bd_repeat"/>
</dbReference>
<reference evidence="4 5" key="1">
    <citation type="journal article" date="2014" name="PLoS ONE">
        <title>Rumen cellulosomics: divergent fiber-degrading strategies revealed by comparative genome-wide analysis of six ruminococcal strains.</title>
        <authorList>
            <person name="Dassa B."/>
            <person name="Borovok I."/>
            <person name="Ruimy-Israeli V."/>
            <person name="Lamed R."/>
            <person name="Flint H.J."/>
            <person name="Duncan S.H."/>
            <person name="Henrissat B."/>
            <person name="Coutinho P."/>
            <person name="Morrison M."/>
            <person name="Mosoni P."/>
            <person name="Yeoman C.J."/>
            <person name="White B.A."/>
            <person name="Bayer E.A."/>
        </authorList>
    </citation>
    <scope>NUCLEOTIDE SEQUENCE [LARGE SCALE GENOMIC DNA]</scope>
    <source>
        <strain evidence="4 5">007c</strain>
    </source>
</reference>
<protein>
    <recommendedName>
        <fullName evidence="3">Peptidase C1A papain C-terminal domain-containing protein</fullName>
    </recommendedName>
</protein>
<dbReference type="RefSeq" id="WP_037301703.1">
    <property type="nucleotide sequence ID" value="NZ_ATAX01000037.1"/>
</dbReference>
<dbReference type="eggNOG" id="COG4870">
    <property type="taxonomic scope" value="Bacteria"/>
</dbReference>
<keyword evidence="2" id="KW-0732">Signal</keyword>
<dbReference type="InterPro" id="IPR036439">
    <property type="entry name" value="Dockerin_dom_sf"/>
</dbReference>
<dbReference type="Gene3D" id="3.90.70.10">
    <property type="entry name" value="Cysteine proteinases"/>
    <property type="match status" value="1"/>
</dbReference>
<evidence type="ECO:0000313" key="5">
    <source>
        <dbReference type="Proteomes" id="UP000019365"/>
    </source>
</evidence>
<dbReference type="Pfam" id="PF01473">
    <property type="entry name" value="Choline_bind_1"/>
    <property type="match status" value="2"/>
</dbReference>
<feature type="signal peptide" evidence="2">
    <location>
        <begin position="1"/>
        <end position="19"/>
    </location>
</feature>
<name>W7UKU7_RUMFL</name>
<accession>W7UKU7</accession>
<proteinExistence type="predicted"/>
<keyword evidence="5" id="KW-1185">Reference proteome</keyword>
<evidence type="ECO:0000256" key="2">
    <source>
        <dbReference type="SAM" id="SignalP"/>
    </source>
</evidence>
<evidence type="ECO:0000313" key="4">
    <source>
        <dbReference type="EMBL" id="EWM52184.1"/>
    </source>
</evidence>
<dbReference type="InterPro" id="IPR038765">
    <property type="entry name" value="Papain-like_cys_pep_sf"/>
</dbReference>
<dbReference type="GO" id="GO:0006508">
    <property type="term" value="P:proteolysis"/>
    <property type="evidence" value="ECO:0007669"/>
    <property type="project" value="InterPro"/>
</dbReference>
<dbReference type="SUPFAM" id="SSF63446">
    <property type="entry name" value="Type I dockerin domain"/>
    <property type="match status" value="1"/>
</dbReference>
<dbReference type="SUPFAM" id="SSF69360">
    <property type="entry name" value="Cell wall binding repeat"/>
    <property type="match status" value="1"/>
</dbReference>
<comment type="caution">
    <text evidence="4">The sequence shown here is derived from an EMBL/GenBank/DDBJ whole genome shotgun (WGS) entry which is preliminary data.</text>
</comment>
<dbReference type="GO" id="GO:0008234">
    <property type="term" value="F:cysteine-type peptidase activity"/>
    <property type="evidence" value="ECO:0007669"/>
    <property type="project" value="InterPro"/>
</dbReference>
<dbReference type="eggNOG" id="COG5263">
    <property type="taxonomic scope" value="Bacteria"/>
</dbReference>
<dbReference type="InterPro" id="IPR002105">
    <property type="entry name" value="Dockerin_1_rpt"/>
</dbReference>
<dbReference type="EMBL" id="ATAX01000037">
    <property type="protein sequence ID" value="EWM52184.1"/>
    <property type="molecule type" value="Genomic_DNA"/>
</dbReference>
<dbReference type="Pfam" id="PF00112">
    <property type="entry name" value="Peptidase_C1"/>
    <property type="match status" value="1"/>
</dbReference>
<evidence type="ECO:0000259" key="3">
    <source>
        <dbReference type="Pfam" id="PF00112"/>
    </source>
</evidence>
<gene>
    <name evidence="4" type="ORF">RF007C_02065</name>
</gene>
<dbReference type="Gene3D" id="1.10.1330.10">
    <property type="entry name" value="Dockerin domain"/>
    <property type="match status" value="1"/>
</dbReference>
<dbReference type="Pfam" id="PF00404">
    <property type="entry name" value="Dockerin_1"/>
    <property type="match status" value="1"/>
</dbReference>
<keyword evidence="1" id="KW-0677">Repeat</keyword>
<feature type="chain" id="PRO_5038892711" description="Peptidase C1A papain C-terminal domain-containing protein" evidence="2">
    <location>
        <begin position="20"/>
        <end position="639"/>
    </location>
</feature>
<dbReference type="GO" id="GO:0004553">
    <property type="term" value="F:hydrolase activity, hydrolyzing O-glycosyl compounds"/>
    <property type="evidence" value="ECO:0007669"/>
    <property type="project" value="InterPro"/>
</dbReference>
<dbReference type="InterPro" id="IPR000668">
    <property type="entry name" value="Peptidase_C1A_C"/>
</dbReference>
<dbReference type="CDD" id="cd14256">
    <property type="entry name" value="Dockerin_I"/>
    <property type="match status" value="1"/>
</dbReference>
<dbReference type="OrthoDB" id="3648721at2"/>
<evidence type="ECO:0000256" key="1">
    <source>
        <dbReference type="ARBA" id="ARBA00022737"/>
    </source>
</evidence>
<dbReference type="SUPFAM" id="SSF54001">
    <property type="entry name" value="Cysteine proteinases"/>
    <property type="match status" value="1"/>
</dbReference>
<sequence length="639" mass="71334">MFKKIYSFAAALTITASSAGMLPFSSTAPVISASAAEENVLTALPSRVDLSADESTRQFFPEIDTQASYNACCSYSSTYYQFTYEARKAFYEKYGYCSNIIFSPGFTFNHVNGGENEGTDLNAAYASLTINGVLFDSDSAYRAEDGFVVGKLETSPELLCKALKARLKQAYPIYTDDCSEDEAIIRMKEQLARGKAITTGGLFDYDCMYGDSNFKVPIKGRNGEYAYVMNATPKIDNPPVHAYTIVGYDDDITVTYEGKTLTGAFKIANSWGKDWGNDGFMWIMYDACYQYSPNNIDCAKYNRTRTRAFPDDHFYVIDVDIEGVKLIAEADIDTDALEDVVIRTVSVNNGTSDSVTDIIRNVDDLKNYGYKGSVVKEISTCGDDYYTGNSYEINVISKPFSNSSIKVNSISVRDDLGNVVAEKAMKNGEKGGVISLDLQKGDVNYDGILDKKDAELIRDFTVGKAYSTLQKDLMDFNNDGEITAEDAVIAESFIEAVYWTEDGKFKEQEGVVYTGWHLINDDYYYLDENGFRTTNSFIDDDNKGETYYVDENGRALSDSWFMIGGKRYYADENGYVIKNCEYTIKGTSRTFCFDENGAEVLGWNADHTKYYSTAGMFIGSHIIDGESFFFDNNGFLVEE</sequence>
<dbReference type="GO" id="GO:0000272">
    <property type="term" value="P:polysaccharide catabolic process"/>
    <property type="evidence" value="ECO:0007669"/>
    <property type="project" value="InterPro"/>
</dbReference>
<dbReference type="AlphaFoldDB" id="W7UKU7"/>
<dbReference type="Gene3D" id="2.10.270.10">
    <property type="entry name" value="Cholin Binding"/>
    <property type="match status" value="2"/>
</dbReference>
<feature type="domain" description="Peptidase C1A papain C-terminal" evidence="3">
    <location>
        <begin position="234"/>
        <end position="286"/>
    </location>
</feature>